<keyword evidence="5" id="KW-0805">Transcription regulation</keyword>
<keyword evidence="6" id="KW-0238">DNA-binding</keyword>
<dbReference type="Pfam" id="PF02892">
    <property type="entry name" value="zf-BED"/>
    <property type="match status" value="1"/>
</dbReference>
<dbReference type="GO" id="GO:0046983">
    <property type="term" value="F:protein dimerization activity"/>
    <property type="evidence" value="ECO:0007669"/>
    <property type="project" value="InterPro"/>
</dbReference>
<dbReference type="InterPro" id="IPR012337">
    <property type="entry name" value="RNaseH-like_sf"/>
</dbReference>
<evidence type="ECO:0000313" key="13">
    <source>
        <dbReference type="Proteomes" id="UP000663855"/>
    </source>
</evidence>
<dbReference type="PROSITE" id="PS50808">
    <property type="entry name" value="ZF_BED"/>
    <property type="match status" value="1"/>
</dbReference>
<dbReference type="GO" id="GO:0008270">
    <property type="term" value="F:zinc ion binding"/>
    <property type="evidence" value="ECO:0007669"/>
    <property type="project" value="UniProtKB-KW"/>
</dbReference>
<organism evidence="11 13">
    <name type="scientific">Rotaria magnacalcarata</name>
    <dbReference type="NCBI Taxonomy" id="392030"/>
    <lineage>
        <taxon>Eukaryota</taxon>
        <taxon>Metazoa</taxon>
        <taxon>Spiralia</taxon>
        <taxon>Gnathifera</taxon>
        <taxon>Rotifera</taxon>
        <taxon>Eurotatoria</taxon>
        <taxon>Bdelloidea</taxon>
        <taxon>Philodinida</taxon>
        <taxon>Philodinidae</taxon>
        <taxon>Rotaria</taxon>
    </lineage>
</organism>
<proteinExistence type="predicted"/>
<dbReference type="InterPro" id="IPR003656">
    <property type="entry name" value="Znf_BED"/>
</dbReference>
<evidence type="ECO:0000256" key="8">
    <source>
        <dbReference type="ARBA" id="ARBA00023242"/>
    </source>
</evidence>
<evidence type="ECO:0000259" key="10">
    <source>
        <dbReference type="PROSITE" id="PS50808"/>
    </source>
</evidence>
<keyword evidence="7" id="KW-0804">Transcription</keyword>
<evidence type="ECO:0000313" key="11">
    <source>
        <dbReference type="EMBL" id="CAF1310511.1"/>
    </source>
</evidence>
<evidence type="ECO:0000256" key="9">
    <source>
        <dbReference type="PROSITE-ProRule" id="PRU00027"/>
    </source>
</evidence>
<protein>
    <recommendedName>
        <fullName evidence="10">BED-type domain-containing protein</fullName>
    </recommendedName>
</protein>
<comment type="caution">
    <text evidence="11">The sequence shown here is derived from an EMBL/GenBank/DDBJ whole genome shotgun (WGS) entry which is preliminary data.</text>
</comment>
<dbReference type="Pfam" id="PF05699">
    <property type="entry name" value="Dimer_Tnp_hAT"/>
    <property type="match status" value="1"/>
</dbReference>
<dbReference type="SUPFAM" id="SSF53098">
    <property type="entry name" value="Ribonuclease H-like"/>
    <property type="match status" value="1"/>
</dbReference>
<dbReference type="PANTHER" id="PTHR46481:SF10">
    <property type="entry name" value="ZINC FINGER BED DOMAIN-CONTAINING PROTEIN 39"/>
    <property type="match status" value="1"/>
</dbReference>
<keyword evidence="2" id="KW-0479">Metal-binding</keyword>
<keyword evidence="3 9" id="KW-0863">Zinc-finger</keyword>
<evidence type="ECO:0000256" key="4">
    <source>
        <dbReference type="ARBA" id="ARBA00022833"/>
    </source>
</evidence>
<keyword evidence="4" id="KW-0862">Zinc</keyword>
<dbReference type="Proteomes" id="UP000681967">
    <property type="component" value="Unassembled WGS sequence"/>
</dbReference>
<dbReference type="AlphaFoldDB" id="A0A815EEY0"/>
<feature type="domain" description="BED-type" evidence="10">
    <location>
        <begin position="1"/>
        <end position="56"/>
    </location>
</feature>
<sequence>MAGKNWKQYFDFCAIEKNRTNGLCKLCHRNYKDKSGVFSNFLKHLKRQHPLEYNQVFNSEYEYFTEDRNGIEDAHEPIDLTNIKEKENRIILSITKNLIIRCNLPLNLVEKPAFRDFMKECSLKYRPVSAKRLKHDIIPSLKSIVLTRIHEKLDTTDHVTLTVDIWSDRRCRSFIGITCHFIDQDINLQAYLIDFLRLKSFHTSENIQQMTDEVLERFNIKKKVFRIVTDNASSMIKAYKFGLSFDTENIEIDEKNQFITENDLTIEDFEEHFEPDDLQMVNMSSSDFGENEDSPSVRLSCFAHTLQLCIRDGLKNVPYISKVLEKCQILGKCSNQSSKIADVLEELNKHISKMNITRWNSEYMLMKSILSIGKNDLHSIVKLMDNPVTFLNNDLTILEEAVDVLEPFNEISIKCQSDTIVTVSIVVPALAHCITHLLEIRKKLSFCTKLVEQLHISIDKRFSGIIHRLNLVNVEIYEPFNDPLYFMATVLDPSFKFYWLRDLNLPINNENRLKQNIIQLIVDEISQDSFLPSPKATTEAASVSSTTSKRNKKLFAYNEYDEKFNDTMVFDPVTEIDTYLNDPIRTRFSDYWSTSRLTSLKKLVKRIFSVQASSAPVERVFSHAGLILSSRRTNMSEQLFKDLVFLKVNQSLL</sequence>
<reference evidence="11" key="1">
    <citation type="submission" date="2021-02" db="EMBL/GenBank/DDBJ databases">
        <authorList>
            <person name="Nowell W R."/>
        </authorList>
    </citation>
    <scope>NUCLEOTIDE SEQUENCE</scope>
</reference>
<dbReference type="GO" id="GO:0005634">
    <property type="term" value="C:nucleus"/>
    <property type="evidence" value="ECO:0007669"/>
    <property type="project" value="UniProtKB-SubCell"/>
</dbReference>
<evidence type="ECO:0000256" key="6">
    <source>
        <dbReference type="ARBA" id="ARBA00023125"/>
    </source>
</evidence>
<dbReference type="PANTHER" id="PTHR46481">
    <property type="entry name" value="ZINC FINGER BED DOMAIN-CONTAINING PROTEIN 4"/>
    <property type="match status" value="1"/>
</dbReference>
<evidence type="ECO:0000256" key="3">
    <source>
        <dbReference type="ARBA" id="ARBA00022771"/>
    </source>
</evidence>
<evidence type="ECO:0000256" key="5">
    <source>
        <dbReference type="ARBA" id="ARBA00023015"/>
    </source>
</evidence>
<evidence type="ECO:0000256" key="2">
    <source>
        <dbReference type="ARBA" id="ARBA00022723"/>
    </source>
</evidence>
<dbReference type="InterPro" id="IPR052035">
    <property type="entry name" value="ZnF_BED_domain_contain"/>
</dbReference>
<dbReference type="InterPro" id="IPR008906">
    <property type="entry name" value="HATC_C_dom"/>
</dbReference>
<dbReference type="GO" id="GO:0003677">
    <property type="term" value="F:DNA binding"/>
    <property type="evidence" value="ECO:0007669"/>
    <property type="project" value="UniProtKB-KW"/>
</dbReference>
<keyword evidence="8" id="KW-0539">Nucleus</keyword>
<gene>
    <name evidence="12" type="ORF">BYL167_LOCUS17583</name>
    <name evidence="11" type="ORF">CJN711_LOCUS17407</name>
</gene>
<name>A0A815EEY0_9BILA</name>
<dbReference type="EMBL" id="CAJOBH010006999">
    <property type="protein sequence ID" value="CAF4072131.1"/>
    <property type="molecule type" value="Genomic_DNA"/>
</dbReference>
<comment type="subcellular location">
    <subcellularLocation>
        <location evidence="1">Nucleus</location>
    </subcellularLocation>
</comment>
<evidence type="ECO:0000256" key="7">
    <source>
        <dbReference type="ARBA" id="ARBA00023163"/>
    </source>
</evidence>
<evidence type="ECO:0000256" key="1">
    <source>
        <dbReference type="ARBA" id="ARBA00004123"/>
    </source>
</evidence>
<accession>A0A815EEY0</accession>
<dbReference type="EMBL" id="CAJNOV010008100">
    <property type="protein sequence ID" value="CAF1310511.1"/>
    <property type="molecule type" value="Genomic_DNA"/>
</dbReference>
<evidence type="ECO:0000313" key="12">
    <source>
        <dbReference type="EMBL" id="CAF4072131.1"/>
    </source>
</evidence>
<dbReference type="Proteomes" id="UP000663855">
    <property type="component" value="Unassembled WGS sequence"/>
</dbReference>